<sequence>MSTLAVVLLVAAALVVVVALTVWSLTRVRRLHRLHVRVGAARGGLATALERRAEVALRIADVPGAAGSGRLRAAATTARSGAAPTPGGHDPAGAREARETAENVLTRELAAVDRAGLPAPLAAELRDAQQLVVLARRVHNDAVRDTRVLRSRRLVRWFHLYGTAPEPVYFEIADPEPAAGPGGADVESGRHPTAM</sequence>
<gene>
    <name evidence="2" type="ORF">SAMN05216207_100224</name>
</gene>
<feature type="region of interest" description="Disordered" evidence="1">
    <location>
        <begin position="175"/>
        <end position="195"/>
    </location>
</feature>
<dbReference type="OrthoDB" id="3214694at2"/>
<feature type="region of interest" description="Disordered" evidence="1">
    <location>
        <begin position="73"/>
        <end position="97"/>
    </location>
</feature>
<name>A0A1I4T0A4_PSUAM</name>
<dbReference type="RefSeq" id="WP_093336710.1">
    <property type="nucleotide sequence ID" value="NZ_FOUY01000002.1"/>
</dbReference>
<proteinExistence type="predicted"/>
<accession>A0A1I4T0A4</accession>
<dbReference type="Proteomes" id="UP000199614">
    <property type="component" value="Unassembled WGS sequence"/>
</dbReference>
<dbReference type="STRING" id="260086.SAMN05216207_100224"/>
<dbReference type="EMBL" id="FOUY01000002">
    <property type="protein sequence ID" value="SFM70081.1"/>
    <property type="molecule type" value="Genomic_DNA"/>
</dbReference>
<evidence type="ECO:0000313" key="3">
    <source>
        <dbReference type="Proteomes" id="UP000199614"/>
    </source>
</evidence>
<protein>
    <submittedName>
        <fullName evidence="2">Uncharacterized conserved protein</fullName>
    </submittedName>
</protein>
<evidence type="ECO:0000313" key="2">
    <source>
        <dbReference type="EMBL" id="SFM70081.1"/>
    </source>
</evidence>
<reference evidence="2 3" key="1">
    <citation type="submission" date="2016-10" db="EMBL/GenBank/DDBJ databases">
        <authorList>
            <person name="de Groot N.N."/>
        </authorList>
    </citation>
    <scope>NUCLEOTIDE SEQUENCE [LARGE SCALE GENOMIC DNA]</scope>
    <source>
        <strain evidence="2 3">CGMCC 4.1877</strain>
    </source>
</reference>
<organism evidence="2 3">
    <name type="scientific">Pseudonocardia ammonioxydans</name>
    <dbReference type="NCBI Taxonomy" id="260086"/>
    <lineage>
        <taxon>Bacteria</taxon>
        <taxon>Bacillati</taxon>
        <taxon>Actinomycetota</taxon>
        <taxon>Actinomycetes</taxon>
        <taxon>Pseudonocardiales</taxon>
        <taxon>Pseudonocardiaceae</taxon>
        <taxon>Pseudonocardia</taxon>
    </lineage>
</organism>
<feature type="compositionally biased region" description="Low complexity" evidence="1">
    <location>
        <begin position="73"/>
        <end position="88"/>
    </location>
</feature>
<keyword evidence="3" id="KW-1185">Reference proteome</keyword>
<evidence type="ECO:0000256" key="1">
    <source>
        <dbReference type="SAM" id="MobiDB-lite"/>
    </source>
</evidence>
<dbReference type="AlphaFoldDB" id="A0A1I4T0A4"/>